<keyword evidence="2" id="KW-1185">Reference proteome</keyword>
<reference evidence="1 2" key="1">
    <citation type="submission" date="2019-08" db="EMBL/GenBank/DDBJ databases">
        <title>Formosa sediminis sp. nov., isolated from marine sediment.</title>
        <authorList>
            <person name="Cao W.R."/>
        </authorList>
    </citation>
    <scope>NUCLEOTIDE SEQUENCE [LARGE SCALE GENOMIC DNA]</scope>
    <source>
        <strain evidence="1 2">1494</strain>
    </source>
</reference>
<protein>
    <submittedName>
        <fullName evidence="1">DUF3822 family protein</fullName>
    </submittedName>
</protein>
<sequence length="273" mass="32081">MEIANKTRKIKTKIELSIQISLNGLSFCILNKETNTITFLKHFEKDKKLSPFDALDFLKHLFNTEIELQQDFETIHVIYVNDISTMVPKALFNEDLLADYLKFNSKILKSDFIAFDSIEINDSVNVYVPYVNINNFIYDTFGSFTYSHFSTVLIEKILQLEKHADDAKLYVNVNKGHFEIIVTDKGKLILYNTFEYSSKEDFIYYILFTAEQLKLNPEKIHLIFLGDINKESELYTIAYKYIRHINFGTKLDTYNYTMKPKSNYLDFVLTQSF</sequence>
<organism evidence="1 2">
    <name type="scientific">Formosa maritima</name>
    <dbReference type="NCBI Taxonomy" id="2592046"/>
    <lineage>
        <taxon>Bacteria</taxon>
        <taxon>Pseudomonadati</taxon>
        <taxon>Bacteroidota</taxon>
        <taxon>Flavobacteriia</taxon>
        <taxon>Flavobacteriales</taxon>
        <taxon>Flavobacteriaceae</taxon>
        <taxon>Formosa</taxon>
    </lineage>
</organism>
<dbReference type="Proteomes" id="UP000324550">
    <property type="component" value="Unassembled WGS sequence"/>
</dbReference>
<evidence type="ECO:0000313" key="2">
    <source>
        <dbReference type="Proteomes" id="UP000324550"/>
    </source>
</evidence>
<name>A0A5D0GJZ0_9FLAO</name>
<dbReference type="InterPro" id="IPR024213">
    <property type="entry name" value="DUF3822"/>
</dbReference>
<dbReference type="OrthoDB" id="658622at2"/>
<dbReference type="Pfam" id="PF12864">
    <property type="entry name" value="DUF3822"/>
    <property type="match status" value="1"/>
</dbReference>
<dbReference type="AlphaFoldDB" id="A0A5D0GJZ0"/>
<gene>
    <name evidence="1" type="ORF">FVF61_01580</name>
</gene>
<dbReference type="Gene3D" id="3.30.420.250">
    <property type="match status" value="1"/>
</dbReference>
<proteinExistence type="predicted"/>
<dbReference type="Gene3D" id="3.30.420.260">
    <property type="match status" value="1"/>
</dbReference>
<accession>A0A5D0GJZ0</accession>
<dbReference type="EMBL" id="VSFC01000012">
    <property type="protein sequence ID" value="TYA59151.1"/>
    <property type="molecule type" value="Genomic_DNA"/>
</dbReference>
<dbReference type="CDD" id="cd24013">
    <property type="entry name" value="ASKHA_ATPase_BT3980-like"/>
    <property type="match status" value="1"/>
</dbReference>
<evidence type="ECO:0000313" key="1">
    <source>
        <dbReference type="EMBL" id="TYA59151.1"/>
    </source>
</evidence>
<comment type="caution">
    <text evidence="1">The sequence shown here is derived from an EMBL/GenBank/DDBJ whole genome shotgun (WGS) entry which is preliminary data.</text>
</comment>